<dbReference type="Proteomes" id="UP000196230">
    <property type="component" value="Unassembled WGS sequence"/>
</dbReference>
<protein>
    <submittedName>
        <fullName evidence="1">Uncharacterized protein</fullName>
    </submittedName>
</protein>
<dbReference type="AlphaFoldDB" id="A0A1R4JC60"/>
<dbReference type="EMBL" id="FUKP01000051">
    <property type="protein sequence ID" value="SJN29618.1"/>
    <property type="molecule type" value="Genomic_DNA"/>
</dbReference>
<evidence type="ECO:0000313" key="1">
    <source>
        <dbReference type="EMBL" id="SJN29618.1"/>
    </source>
</evidence>
<reference evidence="1 2" key="1">
    <citation type="submission" date="2017-02" db="EMBL/GenBank/DDBJ databases">
        <authorList>
            <person name="Peterson S.W."/>
        </authorList>
    </citation>
    <scope>NUCLEOTIDE SEQUENCE [LARGE SCALE GENOMIC DNA]</scope>
    <source>
        <strain evidence="1 2">2B3F</strain>
    </source>
</reference>
<accession>A0A1R4JC60</accession>
<name>A0A1R4JC60_9MICC</name>
<organism evidence="1 2">
    <name type="scientific">Micrococcus lylae</name>
    <dbReference type="NCBI Taxonomy" id="1273"/>
    <lineage>
        <taxon>Bacteria</taxon>
        <taxon>Bacillati</taxon>
        <taxon>Actinomycetota</taxon>
        <taxon>Actinomycetes</taxon>
        <taxon>Micrococcales</taxon>
        <taxon>Micrococcaceae</taxon>
        <taxon>Micrococcus</taxon>
    </lineage>
</organism>
<gene>
    <name evidence="1" type="ORF">FM125_07735</name>
</gene>
<evidence type="ECO:0000313" key="2">
    <source>
        <dbReference type="Proteomes" id="UP000196230"/>
    </source>
</evidence>
<sequence>MKTQFATDPPIQSLFGLFEQLRMQARGEKPDDAAAHG</sequence>
<proteinExistence type="predicted"/>